<dbReference type="InterPro" id="IPR000182">
    <property type="entry name" value="GNAT_dom"/>
</dbReference>
<reference evidence="2 3" key="1">
    <citation type="submission" date="2019-06" db="EMBL/GenBank/DDBJ databases">
        <authorList>
            <person name="Livingstone P."/>
            <person name="Whitworth D."/>
        </authorList>
    </citation>
    <scope>NUCLEOTIDE SEQUENCE [LARGE SCALE GENOMIC DNA]</scope>
    <source>
        <strain evidence="2 3">AM401</strain>
    </source>
</reference>
<dbReference type="PANTHER" id="PTHR43305">
    <property type="entry name" value="FAMILY N-ACETYLTRANSFERASE, PUTATIVE (AFU_ORTHOLOGUE AFUA_2G01380)-RELATED"/>
    <property type="match status" value="1"/>
</dbReference>
<comment type="caution">
    <text evidence="2">The sequence shown here is derived from an EMBL/GenBank/DDBJ whole genome shotgun (WGS) entry which is preliminary data.</text>
</comment>
<dbReference type="GO" id="GO:0016747">
    <property type="term" value="F:acyltransferase activity, transferring groups other than amino-acyl groups"/>
    <property type="evidence" value="ECO:0007669"/>
    <property type="project" value="InterPro"/>
</dbReference>
<dbReference type="Pfam" id="PF00583">
    <property type="entry name" value="Acetyltransf_1"/>
    <property type="match status" value="1"/>
</dbReference>
<gene>
    <name evidence="2" type="ORF">FJV41_04970</name>
</gene>
<name>A0A540X7I7_9BACT</name>
<dbReference type="AlphaFoldDB" id="A0A540X7I7"/>
<protein>
    <submittedName>
        <fullName evidence="2">GNAT family N-acetyltransferase</fullName>
    </submittedName>
</protein>
<dbReference type="OrthoDB" id="2436196at2"/>
<dbReference type="CDD" id="cd04301">
    <property type="entry name" value="NAT_SF"/>
    <property type="match status" value="1"/>
</dbReference>
<dbReference type="InterPro" id="IPR052777">
    <property type="entry name" value="Acetyltransferase_Enz"/>
</dbReference>
<evidence type="ECO:0000313" key="2">
    <source>
        <dbReference type="EMBL" id="TQF17152.1"/>
    </source>
</evidence>
<keyword evidence="3" id="KW-1185">Reference proteome</keyword>
<dbReference type="Proteomes" id="UP000315369">
    <property type="component" value="Unassembled WGS sequence"/>
</dbReference>
<dbReference type="PROSITE" id="PS51186">
    <property type="entry name" value="GNAT"/>
    <property type="match status" value="1"/>
</dbReference>
<dbReference type="SUPFAM" id="SSF55729">
    <property type="entry name" value="Acyl-CoA N-acyltransferases (Nat)"/>
    <property type="match status" value="1"/>
</dbReference>
<dbReference type="Gene3D" id="3.40.630.30">
    <property type="match status" value="1"/>
</dbReference>
<keyword evidence="2" id="KW-0808">Transferase</keyword>
<dbReference type="PANTHER" id="PTHR43305:SF1">
    <property type="entry name" value="FAMILY N-ACETYLTRANSFERASE, PUTATIVE (AFU_ORTHOLOGUE AFUA_2G01380)-RELATED"/>
    <property type="match status" value="1"/>
</dbReference>
<feature type="domain" description="N-acetyltransferase" evidence="1">
    <location>
        <begin position="1"/>
        <end position="154"/>
    </location>
</feature>
<evidence type="ECO:0000259" key="1">
    <source>
        <dbReference type="PROSITE" id="PS51186"/>
    </source>
</evidence>
<dbReference type="InterPro" id="IPR016181">
    <property type="entry name" value="Acyl_CoA_acyltransferase"/>
</dbReference>
<accession>A0A540X7I7</accession>
<dbReference type="RefSeq" id="WP_141641246.1">
    <property type="nucleotide sequence ID" value="NZ_VIFM01000012.1"/>
</dbReference>
<dbReference type="EMBL" id="VIFM01000012">
    <property type="protein sequence ID" value="TQF17152.1"/>
    <property type="molecule type" value="Genomic_DNA"/>
</dbReference>
<evidence type="ECO:0000313" key="3">
    <source>
        <dbReference type="Proteomes" id="UP000315369"/>
    </source>
</evidence>
<sequence length="158" mass="17515">MVIEPARFPADVSLVQTLWREYAEGLGFDLGFQDFESELAGLPGKYAPPRGQVLLARREDRALGCVALRPLDAETCEMKRLYIRPDARGEQLGRRLADAICDEARATGYRRICLDTLPHMAAAVGLYTSMGFRPIAPYVYNPLPGALFLGRELVDTPS</sequence>
<organism evidence="2 3">
    <name type="scientific">Myxococcus llanfairpwllgwyngyllgogerychwyrndrobwllllantysiliogogogochensis</name>
    <dbReference type="NCBI Taxonomy" id="2590453"/>
    <lineage>
        <taxon>Bacteria</taxon>
        <taxon>Pseudomonadati</taxon>
        <taxon>Myxococcota</taxon>
        <taxon>Myxococcia</taxon>
        <taxon>Myxococcales</taxon>
        <taxon>Cystobacterineae</taxon>
        <taxon>Myxococcaceae</taxon>
        <taxon>Myxococcus</taxon>
    </lineage>
</organism>
<proteinExistence type="predicted"/>